<evidence type="ECO:0000313" key="3">
    <source>
        <dbReference type="EnsemblPlants" id="Solyc05g040050.2.1"/>
    </source>
</evidence>
<dbReference type="AlphaFoldDB" id="A0A3Q7GLB5"/>
<reference evidence="3" key="1">
    <citation type="journal article" date="2012" name="Nature">
        <title>The tomato genome sequence provides insights into fleshy fruit evolution.</title>
        <authorList>
            <consortium name="Tomato Genome Consortium"/>
        </authorList>
    </citation>
    <scope>NUCLEOTIDE SEQUENCE [LARGE SCALE GENOMIC DNA]</scope>
    <source>
        <strain evidence="3">cv. Heinz 1706</strain>
    </source>
</reference>
<dbReference type="Pfam" id="PF23551">
    <property type="entry name" value="Zn_ribbon_20"/>
    <property type="match status" value="1"/>
</dbReference>
<dbReference type="STRING" id="4081.A0A3Q7GLB5"/>
<name>A0A3Q7GLB5_SOLLC</name>
<dbReference type="CDD" id="cd06257">
    <property type="entry name" value="DnaJ"/>
    <property type="match status" value="1"/>
</dbReference>
<dbReference type="PANTHER" id="PTHR44137">
    <property type="entry name" value="BNAC03G44070D PROTEIN"/>
    <property type="match status" value="1"/>
</dbReference>
<dbReference type="OMA" id="AKTHIQQ"/>
<dbReference type="SMART" id="SM00271">
    <property type="entry name" value="DnaJ"/>
    <property type="match status" value="1"/>
</dbReference>
<dbReference type="SUPFAM" id="SSF46565">
    <property type="entry name" value="Chaperone J-domain"/>
    <property type="match status" value="1"/>
</dbReference>
<evidence type="ECO:0000259" key="2">
    <source>
        <dbReference type="PROSITE" id="PS50076"/>
    </source>
</evidence>
<dbReference type="InterPro" id="IPR001623">
    <property type="entry name" value="DnaJ_domain"/>
</dbReference>
<evidence type="ECO:0000256" key="1">
    <source>
        <dbReference type="SAM" id="MobiDB-lite"/>
    </source>
</evidence>
<feature type="compositionally biased region" description="Polar residues" evidence="1">
    <location>
        <begin position="796"/>
        <end position="815"/>
    </location>
</feature>
<keyword evidence="4" id="KW-1185">Reference proteome</keyword>
<feature type="region of interest" description="Disordered" evidence="1">
    <location>
        <begin position="469"/>
        <end position="492"/>
    </location>
</feature>
<sequence length="843" mass="94667">MSVPFLLALSISSRRANSLLHLRKCVLSRPVPPCVHKNVPTVIRCEIPKDLLVDKVVVFEMEKNVEEALQAKANAERKFAERDFVSAKNYALRAQMLCPQLDGISQMVATFGVHSAAEIKVNGELDFYTILGMDPSANRAKLKKQYKRMAVLLHPDKNKNVGADGAFKFISEAWTVLSDRAKRSAYDQRRNLFTLHTSGVGNYANYSNTPASHGRLDTFWTVCTSCQVQYEYHRKYVNKRLSCKNCRGVFIAVETGLAPVNGSYAFSPWPYVPENGYKSHGCGVTYVPTSPAYSANSRVTGHHSKHGSEHASNLSFQWSSFPGTSAGVVDPNGSSTGFSFIQQTNSKASGKKANGKQELTKTVADGSVRSDQLPRRPGRPPKKRKIDLESTNGYGNGDVASNAAAEVIMADGNGSESLKRNAKLPTPEVPIRRWPTAPAFDPRPLLIDKARTDIRKKLEEIRLDAVESEKKRKAHAQFGESSERPKREGLGLTAHQSDMRKTGSMSLTVPDSDFHDFDKDRSEDCFMPKQIWALYDEEDGMPRLYCLIRQVISVQPFKVHISYLSSKTDSEFGIVNWLDSGFTKSCGKFRAFNSEVIEQVNIFSHLLGGEKAGRGGCVQIYPKRGDIWAIYRNWSPDWNRKTPDEVRHQYEMVEVLGDYSEDFGVCIAPLVKLDGFKTIYRRNTNQDAIRKIPRREMLRFSHQVPSCLLKRETMNLPEGCWELDPAATPDDLLQGVHDVQEERPIQTKRSSGVDLDEMSQAETRILAEQDLRQREYSAVPDMFDEATPGLEIQENSNEHQTLFRPSTELPQSARQAHSFEEPSKMHNHSATTPGEHPRAVMNE</sequence>
<feature type="region of interest" description="Disordered" evidence="1">
    <location>
        <begin position="796"/>
        <end position="843"/>
    </location>
</feature>
<dbReference type="Pfam" id="PF11926">
    <property type="entry name" value="DUF3444"/>
    <property type="match status" value="1"/>
</dbReference>
<dbReference type="PANTHER" id="PTHR44137:SF7">
    <property type="entry name" value="J DOMAIN-CONTAINING PROTEIN"/>
    <property type="match status" value="1"/>
</dbReference>
<proteinExistence type="predicted"/>
<organism evidence="3">
    <name type="scientific">Solanum lycopersicum</name>
    <name type="common">Tomato</name>
    <name type="synonym">Lycopersicon esculentum</name>
    <dbReference type="NCBI Taxonomy" id="4081"/>
    <lineage>
        <taxon>Eukaryota</taxon>
        <taxon>Viridiplantae</taxon>
        <taxon>Streptophyta</taxon>
        <taxon>Embryophyta</taxon>
        <taxon>Tracheophyta</taxon>
        <taxon>Spermatophyta</taxon>
        <taxon>Magnoliopsida</taxon>
        <taxon>eudicotyledons</taxon>
        <taxon>Gunneridae</taxon>
        <taxon>Pentapetalae</taxon>
        <taxon>asterids</taxon>
        <taxon>lamiids</taxon>
        <taxon>Solanales</taxon>
        <taxon>Solanaceae</taxon>
        <taxon>Solanoideae</taxon>
        <taxon>Solaneae</taxon>
        <taxon>Solanum</taxon>
        <taxon>Solanum subgen. Lycopersicon</taxon>
    </lineage>
</organism>
<dbReference type="Gramene" id="Solyc05g040050.2.1">
    <property type="protein sequence ID" value="Solyc05g040050.2.1"/>
    <property type="gene ID" value="Solyc05g040050.2"/>
</dbReference>
<dbReference type="InterPro" id="IPR056988">
    <property type="entry name" value="Zn_ribbon_pln"/>
</dbReference>
<dbReference type="Pfam" id="PF00226">
    <property type="entry name" value="DnaJ"/>
    <property type="match status" value="1"/>
</dbReference>
<feature type="domain" description="J" evidence="2">
    <location>
        <begin position="126"/>
        <end position="190"/>
    </location>
</feature>
<dbReference type="InParanoid" id="A0A3Q7GLB5"/>
<evidence type="ECO:0000313" key="4">
    <source>
        <dbReference type="Proteomes" id="UP000004994"/>
    </source>
</evidence>
<dbReference type="PaxDb" id="4081-Solyc05g040050.1.1"/>
<feature type="compositionally biased region" description="Polar residues" evidence="1">
    <location>
        <begin position="337"/>
        <end position="348"/>
    </location>
</feature>
<dbReference type="Proteomes" id="UP000004994">
    <property type="component" value="Chromosome 5"/>
</dbReference>
<dbReference type="InterPro" id="IPR036869">
    <property type="entry name" value="J_dom_sf"/>
</dbReference>
<accession>A0A3Q7GLB5</accession>
<protein>
    <recommendedName>
        <fullName evidence="2">J domain-containing protein</fullName>
    </recommendedName>
</protein>
<feature type="region of interest" description="Disordered" evidence="1">
    <location>
        <begin position="337"/>
        <end position="397"/>
    </location>
</feature>
<dbReference type="PRINTS" id="PR00625">
    <property type="entry name" value="JDOMAIN"/>
</dbReference>
<dbReference type="InterPro" id="IPR024593">
    <property type="entry name" value="DUF3444"/>
</dbReference>
<dbReference type="EnsemblPlants" id="Solyc05g040050.2.1">
    <property type="protein sequence ID" value="Solyc05g040050.2.1"/>
    <property type="gene ID" value="Solyc05g040050.2"/>
</dbReference>
<dbReference type="Gene3D" id="1.10.287.110">
    <property type="entry name" value="DnaJ domain"/>
    <property type="match status" value="1"/>
</dbReference>
<dbReference type="PROSITE" id="PS50076">
    <property type="entry name" value="DNAJ_2"/>
    <property type="match status" value="1"/>
</dbReference>
<feature type="compositionally biased region" description="Basic residues" evidence="1">
    <location>
        <begin position="376"/>
        <end position="385"/>
    </location>
</feature>
<reference evidence="3" key="2">
    <citation type="submission" date="2019-01" db="UniProtKB">
        <authorList>
            <consortium name="EnsemblPlants"/>
        </authorList>
    </citation>
    <scope>IDENTIFICATION</scope>
    <source>
        <strain evidence="3">cv. Heinz 1706</strain>
    </source>
</reference>